<accession>A0ACD2U3B4</accession>
<reference evidence="1" key="1">
    <citation type="submission" date="2017-05" db="EMBL/GenBank/DDBJ databases">
        <authorList>
            <person name="Varghese N."/>
            <person name="Submissions S."/>
        </authorList>
    </citation>
    <scope>NUCLEOTIDE SEQUENCE</scope>
    <source>
        <strain evidence="1">LMG 28168</strain>
    </source>
</reference>
<sequence length="512" mass="54951">MWGNLHFSNVCPPDKSFVQAAIDDKTGGIDKNKRWAMHMRIERNFVNGQFIEPASAALIAVYNPATEALLGHVSGATVEEATAAVDAAATAQKVWGKLTSIERAEHLRTFATALEDCAEAIGTALAAESGKSVSDASNEARYAAQITRYHAEWARRIEGEIIPSDSPDENLFLHREPIGVVACLIPFNYPVYTLLRKIAPALIAGNTVVVRPSNNTPTSAFEIAKAVQQSGMPAGVINILTMDHATAAAVCTHKAVGLITLTGSVNAGRIVLDYCKTNIAKPSLELGGKTPAIIEADADLEAAATAVIASKTTHCGQLCTAVERVYVQESVYDKFLALLKAKIAEVKFGDRATDASLMGPLVNASSQKNIHAMVERAIADGATLESGGVLPQGPGHFYPPTLLSGCRQDMEIVQEEIFGPVLPVLKYRDIDEALAMANDHQFGLSSVLYTENYRTAQKVANAIEAGELYVNRTPADPYQGYHAGWKRSGLGGDDGKHGMLEFTQTRLVVMKY</sequence>
<comment type="caution">
    <text evidence="1">The sequence shown here is derived from an EMBL/GenBank/DDBJ whole genome shotgun (WGS) entry which is preliminary data.</text>
</comment>
<gene>
    <name evidence="1" type="ORF">SAMN04488483_1646</name>
</gene>
<evidence type="ECO:0000313" key="1">
    <source>
        <dbReference type="EMBL" id="SMQ24471.1"/>
    </source>
</evidence>
<dbReference type="EMBL" id="FXUY01000001">
    <property type="protein sequence ID" value="SMQ24471.1"/>
    <property type="molecule type" value="Genomic_DNA"/>
</dbReference>
<organism evidence="1 2">
    <name type="scientific">Pseudomonas helmanticensis</name>
    <dbReference type="NCBI Taxonomy" id="1471381"/>
    <lineage>
        <taxon>Bacteria</taxon>
        <taxon>Pseudomonadati</taxon>
        <taxon>Pseudomonadota</taxon>
        <taxon>Gammaproteobacteria</taxon>
        <taxon>Pseudomonadales</taxon>
        <taxon>Pseudomonadaceae</taxon>
        <taxon>Pseudomonas</taxon>
    </lineage>
</organism>
<name>A0ACD2U3B4_9PSED</name>
<proteinExistence type="predicted"/>
<evidence type="ECO:0000313" key="2">
    <source>
        <dbReference type="Proteomes" id="UP001158048"/>
    </source>
</evidence>
<protein>
    <submittedName>
        <fullName evidence="1">Lactaldehyde dehydrogenase / glycolaldehyde dehydrogenase</fullName>
    </submittedName>
</protein>
<dbReference type="Proteomes" id="UP001158048">
    <property type="component" value="Unassembled WGS sequence"/>
</dbReference>
<keyword evidence="2" id="KW-1185">Reference proteome</keyword>